<evidence type="ECO:0000256" key="1">
    <source>
        <dbReference type="PROSITE-ProRule" id="PRU00278"/>
    </source>
</evidence>
<dbReference type="InterPro" id="IPR050245">
    <property type="entry name" value="PrsA_foldase"/>
</dbReference>
<proteinExistence type="predicted"/>
<gene>
    <name evidence="5" type="ORF">G5B42_08600</name>
</gene>
<evidence type="ECO:0000313" key="6">
    <source>
        <dbReference type="Proteomes" id="UP000657177"/>
    </source>
</evidence>
<dbReference type="PANTHER" id="PTHR47245">
    <property type="entry name" value="PEPTIDYLPROLYL ISOMERASE"/>
    <property type="match status" value="1"/>
</dbReference>
<accession>A0A8J6HSX8</accession>
<dbReference type="AlphaFoldDB" id="A0A8J6HSX8"/>
<reference evidence="5" key="1">
    <citation type="submission" date="2020-06" db="EMBL/GenBank/DDBJ databases">
        <title>Novel chitinolytic bacterium.</title>
        <authorList>
            <person name="Ungkulpasvich U."/>
            <person name="Kosugi A."/>
            <person name="Uke A."/>
        </authorList>
    </citation>
    <scope>NUCLEOTIDE SEQUENCE</scope>
    <source>
        <strain evidence="5">UUS1-1</strain>
    </source>
</reference>
<evidence type="ECO:0000313" key="5">
    <source>
        <dbReference type="EMBL" id="MBA2133596.1"/>
    </source>
</evidence>
<dbReference type="Pfam" id="PF13624">
    <property type="entry name" value="SurA_N_3"/>
    <property type="match status" value="1"/>
</dbReference>
<protein>
    <submittedName>
        <fullName evidence="5">Peptidylprolyl isomerase</fullName>
    </submittedName>
</protein>
<dbReference type="InterPro" id="IPR046357">
    <property type="entry name" value="PPIase_dom_sf"/>
</dbReference>
<dbReference type="Gene3D" id="3.10.50.40">
    <property type="match status" value="1"/>
</dbReference>
<dbReference type="InterPro" id="IPR023058">
    <property type="entry name" value="PPIase_PpiC_CS"/>
</dbReference>
<name>A0A8J6HSX8_9FIRM</name>
<keyword evidence="6" id="KW-1185">Reference proteome</keyword>
<feature type="compositionally biased region" description="Basic and acidic residues" evidence="2">
    <location>
        <begin position="484"/>
        <end position="496"/>
    </location>
</feature>
<organism evidence="5 6">
    <name type="scientific">Capillibacterium thermochitinicola</name>
    <dbReference type="NCBI Taxonomy" id="2699427"/>
    <lineage>
        <taxon>Bacteria</taxon>
        <taxon>Bacillati</taxon>
        <taxon>Bacillota</taxon>
        <taxon>Capillibacterium</taxon>
    </lineage>
</organism>
<keyword evidence="3" id="KW-0472">Membrane</keyword>
<dbReference type="Gene3D" id="1.10.4030.10">
    <property type="entry name" value="Porin chaperone SurA, peptide-binding domain"/>
    <property type="match status" value="1"/>
</dbReference>
<dbReference type="Proteomes" id="UP000657177">
    <property type="component" value="Unassembled WGS sequence"/>
</dbReference>
<keyword evidence="1" id="KW-0697">Rotamase</keyword>
<dbReference type="PANTHER" id="PTHR47245:SF2">
    <property type="entry name" value="PEPTIDYL-PROLYL CIS-TRANS ISOMERASE HP_0175-RELATED"/>
    <property type="match status" value="1"/>
</dbReference>
<dbReference type="EMBL" id="JAAKDE010000016">
    <property type="protein sequence ID" value="MBA2133596.1"/>
    <property type="molecule type" value="Genomic_DNA"/>
</dbReference>
<feature type="region of interest" description="Disordered" evidence="2">
    <location>
        <begin position="484"/>
        <end position="505"/>
    </location>
</feature>
<dbReference type="Pfam" id="PF00639">
    <property type="entry name" value="Rotamase"/>
    <property type="match status" value="1"/>
</dbReference>
<comment type="caution">
    <text evidence="5">The sequence shown here is derived from an EMBL/GenBank/DDBJ whole genome shotgun (WGS) entry which is preliminary data.</text>
</comment>
<evidence type="ECO:0000256" key="3">
    <source>
        <dbReference type="SAM" id="Phobius"/>
    </source>
</evidence>
<dbReference type="SUPFAM" id="SSF54534">
    <property type="entry name" value="FKBP-like"/>
    <property type="match status" value="1"/>
</dbReference>
<keyword evidence="3" id="KW-0812">Transmembrane</keyword>
<evidence type="ECO:0000256" key="2">
    <source>
        <dbReference type="SAM" id="MobiDB-lite"/>
    </source>
</evidence>
<dbReference type="GO" id="GO:0003755">
    <property type="term" value="F:peptidyl-prolyl cis-trans isomerase activity"/>
    <property type="evidence" value="ECO:0007669"/>
    <property type="project" value="UniProtKB-KW"/>
</dbReference>
<dbReference type="PROSITE" id="PS50198">
    <property type="entry name" value="PPIC_PPIASE_2"/>
    <property type="match status" value="1"/>
</dbReference>
<dbReference type="PROSITE" id="PS01096">
    <property type="entry name" value="PPIC_PPIASE_1"/>
    <property type="match status" value="1"/>
</dbReference>
<feature type="domain" description="PpiC" evidence="4">
    <location>
        <begin position="181"/>
        <end position="289"/>
    </location>
</feature>
<dbReference type="InterPro" id="IPR011990">
    <property type="entry name" value="TPR-like_helical_dom_sf"/>
</dbReference>
<keyword evidence="3" id="KW-1133">Transmembrane helix</keyword>
<dbReference type="Gene3D" id="1.25.40.10">
    <property type="entry name" value="Tetratricopeptide repeat domain"/>
    <property type="match status" value="1"/>
</dbReference>
<evidence type="ECO:0000259" key="4">
    <source>
        <dbReference type="PROSITE" id="PS50198"/>
    </source>
</evidence>
<keyword evidence="1 5" id="KW-0413">Isomerase</keyword>
<feature type="transmembrane region" description="Helical" evidence="3">
    <location>
        <begin position="14"/>
        <end position="34"/>
    </location>
</feature>
<dbReference type="InterPro" id="IPR000297">
    <property type="entry name" value="PPIase_PpiC"/>
</dbReference>
<dbReference type="SUPFAM" id="SSF109998">
    <property type="entry name" value="Triger factor/SurA peptide-binding domain-like"/>
    <property type="match status" value="1"/>
</dbReference>
<dbReference type="SUPFAM" id="SSF48452">
    <property type="entry name" value="TPR-like"/>
    <property type="match status" value="1"/>
</dbReference>
<sequence length="505" mass="57540">MAGMMRLRRLTTTLMKPVVIILVLGLVVGLFYYIPRFGDVNTLTLYKGPSARVNKVTLSDRDFNEAYLRFTQQYGTFIGEDQIKLSTMDYLIAKELVNQEIKKRKIKVSDQEVDDLLAEIKLYNQIDSEEELEYLIYQTGAGSLKGLKAMIREILAEQKLYTVLAKEAQMEVDEAEIIDRYEELEPAHILIATSSEVKAEPLSDQEALKKAREIYQKLQEGADFAELAREYSDDASNKEQGGKLGRVPLSYFKMAFASEFVEAALKLEVGEYSEPVKTQFGYHLITVHDKKLAQGAAYEREKEKIRDELLAEKFSAEKKSDWVKEQRTKHAKIEILDPYLLGYSLGQEGKWAEAAMAYEKALKDKRYKNELKTYLALAGAYKEREEYDAALGVFARLPKGLQGNFQVDLEKAALYLAKGEQEKVKAVLTAAEAKAGDNLGNLYQVLEKYKEAELTAEAEALEAKIAELREKIQKEQEELNRRLEEEQKKLEAERNQEGIIETPAE</sequence>
<dbReference type="InterPro" id="IPR027304">
    <property type="entry name" value="Trigger_fact/SurA_dom_sf"/>
</dbReference>